<gene>
    <name evidence="2" type="ORF">GCM10018793_39580</name>
</gene>
<feature type="transmembrane region" description="Helical" evidence="1">
    <location>
        <begin position="161"/>
        <end position="179"/>
    </location>
</feature>
<dbReference type="AlphaFoldDB" id="A0A919GBW2"/>
<comment type="caution">
    <text evidence="2">The sequence shown here is derived from an EMBL/GenBank/DDBJ whole genome shotgun (WGS) entry which is preliminary data.</text>
</comment>
<proteinExistence type="predicted"/>
<feature type="transmembrane region" description="Helical" evidence="1">
    <location>
        <begin position="137"/>
        <end position="154"/>
    </location>
</feature>
<keyword evidence="1" id="KW-1133">Transmembrane helix</keyword>
<feature type="transmembrane region" description="Helical" evidence="1">
    <location>
        <begin position="243"/>
        <end position="265"/>
    </location>
</feature>
<organism evidence="2 3">
    <name type="scientific">Streptomyces sulfonofaciens</name>
    <dbReference type="NCBI Taxonomy" id="68272"/>
    <lineage>
        <taxon>Bacteria</taxon>
        <taxon>Bacillati</taxon>
        <taxon>Actinomycetota</taxon>
        <taxon>Actinomycetes</taxon>
        <taxon>Kitasatosporales</taxon>
        <taxon>Streptomycetaceae</taxon>
        <taxon>Streptomyces</taxon>
    </lineage>
</organism>
<evidence type="ECO:0000256" key="1">
    <source>
        <dbReference type="SAM" id="Phobius"/>
    </source>
</evidence>
<reference evidence="2" key="2">
    <citation type="submission" date="2020-09" db="EMBL/GenBank/DDBJ databases">
        <authorList>
            <person name="Sun Q."/>
            <person name="Ohkuma M."/>
        </authorList>
    </citation>
    <scope>NUCLEOTIDE SEQUENCE</scope>
    <source>
        <strain evidence="2">JCM 5069</strain>
    </source>
</reference>
<keyword evidence="1" id="KW-0472">Membrane</keyword>
<accession>A0A919GBW2</accession>
<dbReference type="EMBL" id="BNCD01000011">
    <property type="protein sequence ID" value="GHH81665.1"/>
    <property type="molecule type" value="Genomic_DNA"/>
</dbReference>
<name>A0A919GBW2_9ACTN</name>
<dbReference type="Pfam" id="PF13398">
    <property type="entry name" value="Peptidase_M50B"/>
    <property type="match status" value="1"/>
</dbReference>
<keyword evidence="3" id="KW-1185">Reference proteome</keyword>
<feature type="transmembrane region" description="Helical" evidence="1">
    <location>
        <begin position="185"/>
        <end position="203"/>
    </location>
</feature>
<protein>
    <submittedName>
        <fullName evidence="2">Membrane protein</fullName>
    </submittedName>
</protein>
<dbReference type="InterPro" id="IPR049500">
    <property type="entry name" value="Peptidase_M50B-like"/>
</dbReference>
<evidence type="ECO:0000313" key="3">
    <source>
        <dbReference type="Proteomes" id="UP000603708"/>
    </source>
</evidence>
<evidence type="ECO:0000313" key="2">
    <source>
        <dbReference type="EMBL" id="GHH81665.1"/>
    </source>
</evidence>
<reference evidence="2" key="1">
    <citation type="journal article" date="2014" name="Int. J. Syst. Evol. Microbiol.">
        <title>Complete genome sequence of Corynebacterium casei LMG S-19264T (=DSM 44701T), isolated from a smear-ripened cheese.</title>
        <authorList>
            <consortium name="US DOE Joint Genome Institute (JGI-PGF)"/>
            <person name="Walter F."/>
            <person name="Albersmeier A."/>
            <person name="Kalinowski J."/>
            <person name="Ruckert C."/>
        </authorList>
    </citation>
    <scope>NUCLEOTIDE SEQUENCE</scope>
    <source>
        <strain evidence="2">JCM 5069</strain>
    </source>
</reference>
<dbReference type="Proteomes" id="UP000603708">
    <property type="component" value="Unassembled WGS sequence"/>
</dbReference>
<dbReference type="RefSeq" id="WP_189933845.1">
    <property type="nucleotide sequence ID" value="NZ_BNCD01000011.1"/>
</dbReference>
<keyword evidence="1" id="KW-0812">Transmembrane</keyword>
<sequence>MISQASPAAPGGSPSWAATASDSAASLWGRVFGSQPHPDTWVVLATGVLALAVVVPHRPWRLARNTITIAHEGGHGLVALLTGRRLEGIRLHSDTSGLTVSRGRPSGPGMILTAAAGYTAPPLLGLGGAALLAAQHITAFLWLATALLIAMLVMIRNAYGVLTVVVTGGGFLLVSWLAGPQVQAAFAYAVVWFLLLGGVRPAFELQAKRRRSRRALPRGGGRGTTAGDSDADQLSRLTNVPAALWLFLFHAVSVCSLLGGGSWLLGL</sequence>